<keyword evidence="1" id="KW-0812">Transmembrane</keyword>
<feature type="transmembrane region" description="Helical" evidence="1">
    <location>
        <begin position="39"/>
        <end position="57"/>
    </location>
</feature>
<keyword evidence="4" id="KW-1185">Reference proteome</keyword>
<comment type="caution">
    <text evidence="3">The sequence shown here is derived from an EMBL/GenBank/DDBJ whole genome shotgun (WGS) entry which is preliminary data.</text>
</comment>
<evidence type="ECO:0000313" key="3">
    <source>
        <dbReference type="EMBL" id="PSJ37581.1"/>
    </source>
</evidence>
<keyword evidence="1" id="KW-1133">Transmembrane helix</keyword>
<reference evidence="3 4" key="1">
    <citation type="submission" date="2018-03" db="EMBL/GenBank/DDBJ databases">
        <title>The draft genome of Sphingosinicella sp. GL-C-18.</title>
        <authorList>
            <person name="Liu L."/>
            <person name="Li L."/>
            <person name="Liang L."/>
            <person name="Zhang X."/>
            <person name="Wang T."/>
        </authorList>
    </citation>
    <scope>NUCLEOTIDE SEQUENCE [LARGE SCALE GENOMIC DNA]</scope>
    <source>
        <strain evidence="3 4">GL-C-18</strain>
    </source>
</reference>
<evidence type="ECO:0000256" key="2">
    <source>
        <dbReference type="SAM" id="SignalP"/>
    </source>
</evidence>
<feature type="signal peptide" evidence="2">
    <location>
        <begin position="1"/>
        <end position="21"/>
    </location>
</feature>
<feature type="chain" id="PRO_5015154732" evidence="2">
    <location>
        <begin position="22"/>
        <end position="133"/>
    </location>
</feature>
<dbReference type="AlphaFoldDB" id="A0A2P7QI08"/>
<dbReference type="EMBL" id="PXYI01000008">
    <property type="protein sequence ID" value="PSJ37581.1"/>
    <property type="molecule type" value="Genomic_DNA"/>
</dbReference>
<organism evidence="3 4">
    <name type="scientific">Allosphingosinicella deserti</name>
    <dbReference type="NCBI Taxonomy" id="2116704"/>
    <lineage>
        <taxon>Bacteria</taxon>
        <taxon>Pseudomonadati</taxon>
        <taxon>Pseudomonadota</taxon>
        <taxon>Alphaproteobacteria</taxon>
        <taxon>Sphingomonadales</taxon>
        <taxon>Sphingomonadaceae</taxon>
        <taxon>Allosphingosinicella</taxon>
    </lineage>
</organism>
<gene>
    <name evidence="3" type="ORF">C7I55_21110</name>
</gene>
<dbReference type="OrthoDB" id="9851451at2"/>
<keyword evidence="2" id="KW-0732">Signal</keyword>
<evidence type="ECO:0000313" key="4">
    <source>
        <dbReference type="Proteomes" id="UP000241167"/>
    </source>
</evidence>
<dbReference type="Proteomes" id="UP000241167">
    <property type="component" value="Unassembled WGS sequence"/>
</dbReference>
<name>A0A2P7QI08_9SPHN</name>
<accession>A0A2P7QI08</accession>
<evidence type="ECO:0000256" key="1">
    <source>
        <dbReference type="SAM" id="Phobius"/>
    </source>
</evidence>
<protein>
    <submittedName>
        <fullName evidence="3">Uncharacterized protein</fullName>
    </submittedName>
</protein>
<sequence length="133" mass="13778">MKTIGFAVAAAMIAGSLSVPADARRWHHRHHNDGIDGGDVIAGVAVVGGIAAIASAIGSNNRQKQDAAVDTCAQEAEGRANADLSEILHVEKRKGYYTVEGLLGADGAGAPTSFTCTVRNGRIYSMRLSTDDA</sequence>
<dbReference type="RefSeq" id="WP_106515021.1">
    <property type="nucleotide sequence ID" value="NZ_PXYI01000008.1"/>
</dbReference>
<proteinExistence type="predicted"/>
<keyword evidence="1" id="KW-0472">Membrane</keyword>